<keyword evidence="2" id="KW-0677">Repeat</keyword>
<evidence type="ECO:0008006" key="7">
    <source>
        <dbReference type="Google" id="ProtNLM"/>
    </source>
</evidence>
<comment type="similarity">
    <text evidence="1">Belongs to the TTC36 family.</text>
</comment>
<sequence length="193" mass="21516">MASKRDQEILNCIFNPLQPMGESFFNDSPADDLEAELYERKLTILDEVESENIKEAKKLEIEGVKAAENGKTAEAIDIFSKAIQVAPTRPSGYNNRAQAYRLLEKDSEAMLDLNNAINLSQGKGHAARQAFCQRGMLLRKEGKDPEAKTDFEKAANLGSDFAKAQVVEMNPYAALCNMMLHDVFTKLQRGDVE</sequence>
<dbReference type="PANTHER" id="PTHR21405">
    <property type="entry name" value="CDNA SEQUENCE BC021608"/>
    <property type="match status" value="1"/>
</dbReference>
<dbReference type="FunFam" id="1.25.40.10:FF:000213">
    <property type="entry name" value="Tetratricopeptide repeat domain 36"/>
    <property type="match status" value="1"/>
</dbReference>
<name>A0A8K0KGU6_LADFU</name>
<reference evidence="5" key="2">
    <citation type="submission" date="2017-10" db="EMBL/GenBank/DDBJ databases">
        <title>Ladona fulva Genome sequencing and assembly.</title>
        <authorList>
            <person name="Murali S."/>
            <person name="Richards S."/>
            <person name="Bandaranaike D."/>
            <person name="Bellair M."/>
            <person name="Blankenburg K."/>
            <person name="Chao H."/>
            <person name="Dinh H."/>
            <person name="Doddapaneni H."/>
            <person name="Dugan-Rocha S."/>
            <person name="Elkadiri S."/>
            <person name="Gnanaolivu R."/>
            <person name="Hernandez B."/>
            <person name="Skinner E."/>
            <person name="Javaid M."/>
            <person name="Lee S."/>
            <person name="Li M."/>
            <person name="Ming W."/>
            <person name="Munidasa M."/>
            <person name="Muniz J."/>
            <person name="Nguyen L."/>
            <person name="Hughes D."/>
            <person name="Osuji N."/>
            <person name="Pu L.-L."/>
            <person name="Puazo M."/>
            <person name="Qu C."/>
            <person name="Quiroz J."/>
            <person name="Raj R."/>
            <person name="Weissenberger G."/>
            <person name="Xin Y."/>
            <person name="Zou X."/>
            <person name="Han Y."/>
            <person name="Worley K."/>
            <person name="Muzny D."/>
            <person name="Gibbs R."/>
        </authorList>
    </citation>
    <scope>NUCLEOTIDE SEQUENCE</scope>
    <source>
        <strain evidence="5">Sampled in the wild</strain>
    </source>
</reference>
<dbReference type="InterPro" id="IPR011990">
    <property type="entry name" value="TPR-like_helical_dom_sf"/>
</dbReference>
<comment type="caution">
    <text evidence="5">The sequence shown here is derived from an EMBL/GenBank/DDBJ whole genome shotgun (WGS) entry which is preliminary data.</text>
</comment>
<evidence type="ECO:0000256" key="3">
    <source>
        <dbReference type="ARBA" id="ARBA00022803"/>
    </source>
</evidence>
<dbReference type="EMBL" id="KZ308768">
    <property type="protein sequence ID" value="KAG8234068.1"/>
    <property type="molecule type" value="Genomic_DNA"/>
</dbReference>
<dbReference type="InterPro" id="IPR038906">
    <property type="entry name" value="TTC36"/>
</dbReference>
<evidence type="ECO:0000313" key="6">
    <source>
        <dbReference type="Proteomes" id="UP000792457"/>
    </source>
</evidence>
<accession>A0A8K0KGU6</accession>
<organism evidence="5 6">
    <name type="scientific">Ladona fulva</name>
    <name type="common">Scarce chaser dragonfly</name>
    <name type="synonym">Libellula fulva</name>
    <dbReference type="NCBI Taxonomy" id="123851"/>
    <lineage>
        <taxon>Eukaryota</taxon>
        <taxon>Metazoa</taxon>
        <taxon>Ecdysozoa</taxon>
        <taxon>Arthropoda</taxon>
        <taxon>Hexapoda</taxon>
        <taxon>Insecta</taxon>
        <taxon>Pterygota</taxon>
        <taxon>Palaeoptera</taxon>
        <taxon>Odonata</taxon>
        <taxon>Epiprocta</taxon>
        <taxon>Anisoptera</taxon>
        <taxon>Libelluloidea</taxon>
        <taxon>Libellulidae</taxon>
        <taxon>Ladona</taxon>
    </lineage>
</organism>
<reference evidence="5" key="1">
    <citation type="submission" date="2013-04" db="EMBL/GenBank/DDBJ databases">
        <authorList>
            <person name="Qu J."/>
            <person name="Murali S.C."/>
            <person name="Bandaranaike D."/>
            <person name="Bellair M."/>
            <person name="Blankenburg K."/>
            <person name="Chao H."/>
            <person name="Dinh H."/>
            <person name="Doddapaneni H."/>
            <person name="Downs B."/>
            <person name="Dugan-Rocha S."/>
            <person name="Elkadiri S."/>
            <person name="Gnanaolivu R.D."/>
            <person name="Hernandez B."/>
            <person name="Javaid M."/>
            <person name="Jayaseelan J.C."/>
            <person name="Lee S."/>
            <person name="Li M."/>
            <person name="Ming W."/>
            <person name="Munidasa M."/>
            <person name="Muniz J."/>
            <person name="Nguyen L."/>
            <person name="Ongeri F."/>
            <person name="Osuji N."/>
            <person name="Pu L.-L."/>
            <person name="Puazo M."/>
            <person name="Qu C."/>
            <person name="Quiroz J."/>
            <person name="Raj R."/>
            <person name="Weissenberger G."/>
            <person name="Xin Y."/>
            <person name="Zou X."/>
            <person name="Han Y."/>
            <person name="Richards S."/>
            <person name="Worley K."/>
            <person name="Muzny D."/>
            <person name="Gibbs R."/>
        </authorList>
    </citation>
    <scope>NUCLEOTIDE SEQUENCE</scope>
    <source>
        <strain evidence="5">Sampled in the wild</strain>
    </source>
</reference>
<dbReference type="OrthoDB" id="539634at2759"/>
<feature type="repeat" description="TPR" evidence="4">
    <location>
        <begin position="56"/>
        <end position="89"/>
    </location>
</feature>
<gene>
    <name evidence="5" type="ORF">J437_LFUL013564</name>
</gene>
<dbReference type="Proteomes" id="UP000792457">
    <property type="component" value="Unassembled WGS sequence"/>
</dbReference>
<evidence type="ECO:0000256" key="4">
    <source>
        <dbReference type="PROSITE-ProRule" id="PRU00339"/>
    </source>
</evidence>
<dbReference type="SUPFAM" id="SSF48452">
    <property type="entry name" value="TPR-like"/>
    <property type="match status" value="1"/>
</dbReference>
<evidence type="ECO:0000256" key="2">
    <source>
        <dbReference type="ARBA" id="ARBA00022737"/>
    </source>
</evidence>
<keyword evidence="3 4" id="KW-0802">TPR repeat</keyword>
<protein>
    <recommendedName>
        <fullName evidence="7">Tetratricopeptide repeat protein 36</fullName>
    </recommendedName>
</protein>
<evidence type="ECO:0000256" key="1">
    <source>
        <dbReference type="ARBA" id="ARBA00006995"/>
    </source>
</evidence>
<proteinExistence type="inferred from homology"/>
<keyword evidence="6" id="KW-1185">Reference proteome</keyword>
<dbReference type="AlphaFoldDB" id="A0A8K0KGU6"/>
<dbReference type="PANTHER" id="PTHR21405:SF0">
    <property type="entry name" value="TETRATRICOPEPTIDE REPEAT PROTEIN 36"/>
    <property type="match status" value="1"/>
</dbReference>
<dbReference type="GO" id="GO:0006570">
    <property type="term" value="P:tyrosine metabolic process"/>
    <property type="evidence" value="ECO:0007669"/>
    <property type="project" value="TreeGrafter"/>
</dbReference>
<evidence type="ECO:0000313" key="5">
    <source>
        <dbReference type="EMBL" id="KAG8234068.1"/>
    </source>
</evidence>
<dbReference type="SMART" id="SM00028">
    <property type="entry name" value="TPR"/>
    <property type="match status" value="3"/>
</dbReference>
<dbReference type="Gene3D" id="1.25.40.10">
    <property type="entry name" value="Tetratricopeptide repeat domain"/>
    <property type="match status" value="1"/>
</dbReference>
<dbReference type="InterPro" id="IPR019734">
    <property type="entry name" value="TPR_rpt"/>
</dbReference>
<dbReference type="PROSITE" id="PS50005">
    <property type="entry name" value="TPR"/>
    <property type="match status" value="1"/>
</dbReference>